<dbReference type="STRING" id="1123269.NX02_23205"/>
<sequence>MAASDPYITAIIAGRDIRFSIERLSVCRIGRSPHSTIILDDQVASREHAMIRRDATGHCVVSDSGSRNGTLLNGRQLTTPTRLSDQDIIRIGNQELLFNQPEPATTVADFDSPLPTMVHLANSLISVMVADMRNYTVLSRELGEQRISALMSEIFREIGAVLFRNKSWSQKYIGDAVMAVWLHPGASVMPEELAVVIDTIAQINLIIEPMQQRFSLPRPLAFGAAINTGYAQIGNMGSTAIADFTALGDTVNKAFRLESACKELGCEIVVGKSALDMLKTPIPDHMRPPMTHVSIKGYDAPETVYRLMFRDLPRLATLVMTSRDGSGPTTRDNTAL</sequence>
<dbReference type="EMBL" id="CP006644">
    <property type="protein sequence ID" value="AHE56257.1"/>
    <property type="molecule type" value="Genomic_DNA"/>
</dbReference>
<evidence type="ECO:0008006" key="5">
    <source>
        <dbReference type="Google" id="ProtNLM"/>
    </source>
</evidence>
<dbReference type="AlphaFoldDB" id="W0AI74"/>
<dbReference type="Proteomes" id="UP000018851">
    <property type="component" value="Chromosome"/>
</dbReference>
<dbReference type="SMART" id="SM00240">
    <property type="entry name" value="FHA"/>
    <property type="match status" value="1"/>
</dbReference>
<dbReference type="InterPro" id="IPR029787">
    <property type="entry name" value="Nucleotide_cyclase"/>
</dbReference>
<evidence type="ECO:0000313" key="4">
    <source>
        <dbReference type="Proteomes" id="UP000018851"/>
    </source>
</evidence>
<dbReference type="CDD" id="cd07302">
    <property type="entry name" value="CHD"/>
    <property type="match status" value="1"/>
</dbReference>
<dbReference type="HOGENOM" id="CLU_054207_0_0_5"/>
<dbReference type="Pfam" id="PF00498">
    <property type="entry name" value="FHA"/>
    <property type="match status" value="1"/>
</dbReference>
<proteinExistence type="predicted"/>
<dbReference type="PROSITE" id="PS50125">
    <property type="entry name" value="GUANYLATE_CYCLASE_2"/>
    <property type="match status" value="1"/>
</dbReference>
<dbReference type="GO" id="GO:0035556">
    <property type="term" value="P:intracellular signal transduction"/>
    <property type="evidence" value="ECO:0007669"/>
    <property type="project" value="InterPro"/>
</dbReference>
<dbReference type="GO" id="GO:0004016">
    <property type="term" value="F:adenylate cyclase activity"/>
    <property type="evidence" value="ECO:0007669"/>
    <property type="project" value="UniProtKB-ARBA"/>
</dbReference>
<dbReference type="InterPro" id="IPR050697">
    <property type="entry name" value="Adenylyl/Guanylyl_Cyclase_3/4"/>
</dbReference>
<dbReference type="Pfam" id="PF00211">
    <property type="entry name" value="Guanylate_cyc"/>
    <property type="match status" value="1"/>
</dbReference>
<dbReference type="Gene3D" id="2.60.200.20">
    <property type="match status" value="1"/>
</dbReference>
<evidence type="ECO:0000259" key="2">
    <source>
        <dbReference type="PROSITE" id="PS50125"/>
    </source>
</evidence>
<dbReference type="Gene3D" id="3.30.70.1230">
    <property type="entry name" value="Nucleotide cyclase"/>
    <property type="match status" value="1"/>
</dbReference>
<organism evidence="3 4">
    <name type="scientific">Sphingomonas sanxanigenens DSM 19645 = NX02</name>
    <dbReference type="NCBI Taxonomy" id="1123269"/>
    <lineage>
        <taxon>Bacteria</taxon>
        <taxon>Pseudomonadati</taxon>
        <taxon>Pseudomonadota</taxon>
        <taxon>Alphaproteobacteria</taxon>
        <taxon>Sphingomonadales</taxon>
        <taxon>Sphingomonadaceae</taxon>
        <taxon>Sphingomonas</taxon>
    </lineage>
</organism>
<dbReference type="KEGG" id="ssan:NX02_23205"/>
<dbReference type="PATRIC" id="fig|1123269.5.peg.4541"/>
<dbReference type="GO" id="GO:0009190">
    <property type="term" value="P:cyclic nucleotide biosynthetic process"/>
    <property type="evidence" value="ECO:0007669"/>
    <property type="project" value="InterPro"/>
</dbReference>
<dbReference type="CDD" id="cd00060">
    <property type="entry name" value="FHA"/>
    <property type="match status" value="1"/>
</dbReference>
<accession>W0AI74</accession>
<dbReference type="SUPFAM" id="SSF55073">
    <property type="entry name" value="Nucleotide cyclase"/>
    <property type="match status" value="1"/>
</dbReference>
<dbReference type="InterPro" id="IPR008984">
    <property type="entry name" value="SMAD_FHA_dom_sf"/>
</dbReference>
<feature type="domain" description="Guanylate cyclase" evidence="2">
    <location>
        <begin position="126"/>
        <end position="258"/>
    </location>
</feature>
<evidence type="ECO:0000259" key="1">
    <source>
        <dbReference type="PROSITE" id="PS50006"/>
    </source>
</evidence>
<dbReference type="SUPFAM" id="SSF49879">
    <property type="entry name" value="SMAD/FHA domain"/>
    <property type="match status" value="1"/>
</dbReference>
<name>W0AI74_9SPHN</name>
<dbReference type="InterPro" id="IPR001054">
    <property type="entry name" value="A/G_cyclase"/>
</dbReference>
<dbReference type="PANTHER" id="PTHR43081">
    <property type="entry name" value="ADENYLATE CYCLASE, TERMINAL-DIFFERENTIATION SPECIFIC-RELATED"/>
    <property type="match status" value="1"/>
</dbReference>
<dbReference type="eggNOG" id="COG2114">
    <property type="taxonomic scope" value="Bacteria"/>
</dbReference>
<dbReference type="PANTHER" id="PTHR43081:SF1">
    <property type="entry name" value="ADENYLATE CYCLASE, TERMINAL-DIFFERENTIATION SPECIFIC"/>
    <property type="match status" value="1"/>
</dbReference>
<dbReference type="RefSeq" id="WP_025294380.1">
    <property type="nucleotide sequence ID" value="NZ_CP006644.1"/>
</dbReference>
<protein>
    <recommendedName>
        <fullName evidence="5">Adenylate cyclase</fullName>
    </recommendedName>
</protein>
<gene>
    <name evidence="3" type="ORF">NX02_23205</name>
</gene>
<evidence type="ECO:0000313" key="3">
    <source>
        <dbReference type="EMBL" id="AHE56257.1"/>
    </source>
</evidence>
<feature type="domain" description="FHA" evidence="1">
    <location>
        <begin position="27"/>
        <end position="77"/>
    </location>
</feature>
<keyword evidence="4" id="KW-1185">Reference proteome</keyword>
<reference evidence="3 4" key="1">
    <citation type="submission" date="2013-07" db="EMBL/GenBank/DDBJ databases">
        <title>Completed genome of Sphingomonas sanxanigenens NX02.</title>
        <authorList>
            <person name="Ma T."/>
            <person name="Huang H."/>
            <person name="Wu M."/>
            <person name="Li X."/>
            <person name="Li G."/>
        </authorList>
    </citation>
    <scope>NUCLEOTIDE SEQUENCE [LARGE SCALE GENOMIC DNA]</scope>
    <source>
        <strain evidence="3 4">NX02</strain>
    </source>
</reference>
<dbReference type="PROSITE" id="PS50006">
    <property type="entry name" value="FHA_DOMAIN"/>
    <property type="match status" value="1"/>
</dbReference>
<dbReference type="InterPro" id="IPR000253">
    <property type="entry name" value="FHA_dom"/>
</dbReference>
<dbReference type="eggNOG" id="COG1716">
    <property type="taxonomic scope" value="Bacteria"/>
</dbReference>